<evidence type="ECO:0000256" key="1">
    <source>
        <dbReference type="PROSITE-ProRule" id="PRU00047"/>
    </source>
</evidence>
<keyword evidence="1" id="KW-0863">Zinc-finger</keyword>
<reference evidence="4" key="1">
    <citation type="submission" date="2021-04" db="EMBL/GenBank/DDBJ databases">
        <title>Draft genome of Fusarium avenaceum strain F156N33, isolated from an atmospheric sample in Virginia.</title>
        <authorList>
            <person name="Yang S."/>
            <person name="Vinatzer B.A."/>
            <person name="Coleman J."/>
        </authorList>
    </citation>
    <scope>NUCLEOTIDE SEQUENCE</scope>
    <source>
        <strain evidence="4">F156N33</strain>
    </source>
</reference>
<evidence type="ECO:0000313" key="5">
    <source>
        <dbReference type="Proteomes" id="UP000782241"/>
    </source>
</evidence>
<dbReference type="Gene3D" id="4.10.60.10">
    <property type="entry name" value="Zinc finger, CCHC-type"/>
    <property type="match status" value="1"/>
</dbReference>
<feature type="compositionally biased region" description="Acidic residues" evidence="2">
    <location>
        <begin position="180"/>
        <end position="193"/>
    </location>
</feature>
<dbReference type="PROSITE" id="PS50158">
    <property type="entry name" value="ZF_CCHC"/>
    <property type="match status" value="1"/>
</dbReference>
<evidence type="ECO:0000259" key="3">
    <source>
        <dbReference type="PROSITE" id="PS50158"/>
    </source>
</evidence>
<comment type="caution">
    <text evidence="4">The sequence shown here is derived from an EMBL/GenBank/DDBJ whole genome shotgun (WGS) entry which is preliminary data.</text>
</comment>
<feature type="compositionally biased region" description="Low complexity" evidence="2">
    <location>
        <begin position="205"/>
        <end position="219"/>
    </location>
</feature>
<evidence type="ECO:0000313" key="4">
    <source>
        <dbReference type="EMBL" id="KAG5658994.1"/>
    </source>
</evidence>
<proteinExistence type="predicted"/>
<dbReference type="GO" id="GO:0003676">
    <property type="term" value="F:nucleic acid binding"/>
    <property type="evidence" value="ECO:0007669"/>
    <property type="project" value="InterPro"/>
</dbReference>
<evidence type="ECO:0000256" key="2">
    <source>
        <dbReference type="SAM" id="MobiDB-lite"/>
    </source>
</evidence>
<protein>
    <recommendedName>
        <fullName evidence="3">CCHC-type domain-containing protein</fullName>
    </recommendedName>
</protein>
<name>A0A9P7KR83_9HYPO</name>
<dbReference type="InterPro" id="IPR001878">
    <property type="entry name" value="Znf_CCHC"/>
</dbReference>
<dbReference type="InterPro" id="IPR036875">
    <property type="entry name" value="Znf_CCHC_sf"/>
</dbReference>
<keyword evidence="5" id="KW-1185">Reference proteome</keyword>
<feature type="compositionally biased region" description="Polar residues" evidence="2">
    <location>
        <begin position="67"/>
        <end position="76"/>
    </location>
</feature>
<dbReference type="GO" id="GO:0008270">
    <property type="term" value="F:zinc ion binding"/>
    <property type="evidence" value="ECO:0007669"/>
    <property type="project" value="UniProtKB-KW"/>
</dbReference>
<dbReference type="Proteomes" id="UP000782241">
    <property type="component" value="Unassembled WGS sequence"/>
</dbReference>
<sequence>MLSPLHVFATLGLGTTRFKLRNHYLRYLFENISSIDQYTTFAMAPETPRGVSSRLLTMKFMQRAVASGNSSPASETHSSKKRKTAHSPVAGRLDLNIDQAAIRAALDAQETTRQTALEQHVGADTRWVLDSNITSSKATSQSKTPLNVVYVGYGDIDSSNDSGDNEDAPSNGQPKKNGDNEEDSEDEDSDDADTPVHGRKRKPSSDSPSRSRSRSQSRPNAESLKAKEFREKRKKKEVKLTKPTSISGGSISAGGGSQFSPSGGKGMTCYKCHQTGHKAVDCPKRGQMAHMY</sequence>
<feature type="region of interest" description="Disordered" evidence="2">
    <location>
        <begin position="66"/>
        <end position="92"/>
    </location>
</feature>
<dbReference type="SMART" id="SM00343">
    <property type="entry name" value="ZnF_C2HC"/>
    <property type="match status" value="1"/>
</dbReference>
<dbReference type="Pfam" id="PF00098">
    <property type="entry name" value="zf-CCHC"/>
    <property type="match status" value="1"/>
</dbReference>
<feature type="domain" description="CCHC-type" evidence="3">
    <location>
        <begin position="269"/>
        <end position="284"/>
    </location>
</feature>
<dbReference type="AlphaFoldDB" id="A0A9P7KR83"/>
<accession>A0A9P7KR83</accession>
<keyword evidence="1" id="KW-0862">Zinc</keyword>
<keyword evidence="1" id="KW-0479">Metal-binding</keyword>
<dbReference type="SUPFAM" id="SSF57756">
    <property type="entry name" value="Retrovirus zinc finger-like domains"/>
    <property type="match status" value="1"/>
</dbReference>
<feature type="compositionally biased region" description="Low complexity" evidence="2">
    <location>
        <begin position="241"/>
        <end position="250"/>
    </location>
</feature>
<feature type="region of interest" description="Disordered" evidence="2">
    <location>
        <begin position="155"/>
        <end position="265"/>
    </location>
</feature>
<dbReference type="EMBL" id="JAGPUO010000013">
    <property type="protein sequence ID" value="KAG5658994.1"/>
    <property type="molecule type" value="Genomic_DNA"/>
</dbReference>
<organism evidence="4 5">
    <name type="scientific">Fusarium avenaceum</name>
    <dbReference type="NCBI Taxonomy" id="40199"/>
    <lineage>
        <taxon>Eukaryota</taxon>
        <taxon>Fungi</taxon>
        <taxon>Dikarya</taxon>
        <taxon>Ascomycota</taxon>
        <taxon>Pezizomycotina</taxon>
        <taxon>Sordariomycetes</taxon>
        <taxon>Hypocreomycetidae</taxon>
        <taxon>Hypocreales</taxon>
        <taxon>Nectriaceae</taxon>
        <taxon>Fusarium</taxon>
        <taxon>Fusarium tricinctum species complex</taxon>
    </lineage>
</organism>
<gene>
    <name evidence="4" type="ORF">KAF25_007547</name>
</gene>